<dbReference type="GO" id="GO:0004518">
    <property type="term" value="F:nuclease activity"/>
    <property type="evidence" value="ECO:0007669"/>
    <property type="project" value="UniProtKB-KW"/>
</dbReference>
<dbReference type="GO" id="GO:0005737">
    <property type="term" value="C:cytoplasm"/>
    <property type="evidence" value="ECO:0007669"/>
    <property type="project" value="UniProtKB-SubCell"/>
</dbReference>
<proteinExistence type="inferred from homology"/>
<dbReference type="GO" id="GO:0046872">
    <property type="term" value="F:metal ion binding"/>
    <property type="evidence" value="ECO:0007669"/>
    <property type="project" value="UniProtKB-KW"/>
</dbReference>
<keyword evidence="8" id="KW-0479">Metal-binding</keyword>
<evidence type="ECO:0000256" key="12">
    <source>
        <dbReference type="ARBA" id="ARBA00045850"/>
    </source>
</evidence>
<dbReference type="InterPro" id="IPR045249">
    <property type="entry name" value="HARBI1-like"/>
</dbReference>
<accession>A0AAU9XQ11</accession>
<evidence type="ECO:0000313" key="15">
    <source>
        <dbReference type="Proteomes" id="UP001159428"/>
    </source>
</evidence>
<evidence type="ECO:0000256" key="6">
    <source>
        <dbReference type="ARBA" id="ARBA00022490"/>
    </source>
</evidence>
<comment type="function">
    <text evidence="12">Transposase-derived protein that may have nuclease activity. Does not have transposase activity.</text>
</comment>
<sequence>MHIRIQAPNKNENSYVNRKGFHSINVQGICNHEGLFTNIVARWPGSTHDSFMFRSSNLCSYIEENHHSLDDGILPGDSGYALRPFMMTPYINPSTPAQVAYNDAHCKTRVIIEQTFGHWKRRFHVLHSEIRMAPEKVCIIIGACAVLHNIAIFLSEPMEDGDVGGEANEDYVYCGPNQGQAVRNHITQTYFS</sequence>
<evidence type="ECO:0000256" key="7">
    <source>
        <dbReference type="ARBA" id="ARBA00022722"/>
    </source>
</evidence>
<comment type="caution">
    <text evidence="14">The sequence shown here is derived from an EMBL/GenBank/DDBJ whole genome shotgun (WGS) entry which is preliminary data.</text>
</comment>
<protein>
    <recommendedName>
        <fullName evidence="5">Putative nuclease HARBI1</fullName>
    </recommendedName>
    <alternativeName>
        <fullName evidence="11">Harbinger transposase-derived nuclease</fullName>
    </alternativeName>
</protein>
<evidence type="ECO:0000256" key="2">
    <source>
        <dbReference type="ARBA" id="ARBA00004123"/>
    </source>
</evidence>
<comment type="similarity">
    <text evidence="4">Belongs to the HARBI1 family.</text>
</comment>
<evidence type="ECO:0000256" key="5">
    <source>
        <dbReference type="ARBA" id="ARBA00015519"/>
    </source>
</evidence>
<keyword evidence="7" id="KW-0540">Nuclease</keyword>
<evidence type="ECO:0000259" key="13">
    <source>
        <dbReference type="Pfam" id="PF13359"/>
    </source>
</evidence>
<dbReference type="PRINTS" id="PR02086">
    <property type="entry name" value="PUTNUCHARBI1"/>
</dbReference>
<comment type="subcellular location">
    <subcellularLocation>
        <location evidence="3">Cytoplasm</location>
    </subcellularLocation>
    <subcellularLocation>
        <location evidence="2">Nucleus</location>
    </subcellularLocation>
</comment>
<keyword evidence="6" id="KW-0963">Cytoplasm</keyword>
<organism evidence="14 15">
    <name type="scientific">Pocillopora meandrina</name>
    <dbReference type="NCBI Taxonomy" id="46732"/>
    <lineage>
        <taxon>Eukaryota</taxon>
        <taxon>Metazoa</taxon>
        <taxon>Cnidaria</taxon>
        <taxon>Anthozoa</taxon>
        <taxon>Hexacorallia</taxon>
        <taxon>Scleractinia</taxon>
        <taxon>Astrocoeniina</taxon>
        <taxon>Pocilloporidae</taxon>
        <taxon>Pocillopora</taxon>
    </lineage>
</organism>
<name>A0AAU9XQ11_9CNID</name>
<evidence type="ECO:0000256" key="8">
    <source>
        <dbReference type="ARBA" id="ARBA00022723"/>
    </source>
</evidence>
<evidence type="ECO:0000256" key="9">
    <source>
        <dbReference type="ARBA" id="ARBA00022801"/>
    </source>
</evidence>
<dbReference type="GO" id="GO:0016787">
    <property type="term" value="F:hydrolase activity"/>
    <property type="evidence" value="ECO:0007669"/>
    <property type="project" value="UniProtKB-KW"/>
</dbReference>
<dbReference type="GO" id="GO:0005634">
    <property type="term" value="C:nucleus"/>
    <property type="evidence" value="ECO:0007669"/>
    <property type="project" value="UniProtKB-SubCell"/>
</dbReference>
<dbReference type="InterPro" id="IPR026103">
    <property type="entry name" value="HARBI1_animal"/>
</dbReference>
<dbReference type="Proteomes" id="UP001159428">
    <property type="component" value="Unassembled WGS sequence"/>
</dbReference>
<evidence type="ECO:0000313" key="14">
    <source>
        <dbReference type="EMBL" id="CAH3155517.1"/>
    </source>
</evidence>
<dbReference type="AlphaFoldDB" id="A0AAU9XQ11"/>
<gene>
    <name evidence="14" type="ORF">PMEA_00028038</name>
</gene>
<keyword evidence="10" id="KW-0539">Nucleus</keyword>
<keyword evidence="9" id="KW-0378">Hydrolase</keyword>
<evidence type="ECO:0000256" key="1">
    <source>
        <dbReference type="ARBA" id="ARBA00001968"/>
    </source>
</evidence>
<reference evidence="14 15" key="1">
    <citation type="submission" date="2022-05" db="EMBL/GenBank/DDBJ databases">
        <authorList>
            <consortium name="Genoscope - CEA"/>
            <person name="William W."/>
        </authorList>
    </citation>
    <scope>NUCLEOTIDE SEQUENCE [LARGE SCALE GENOMIC DNA]</scope>
</reference>
<dbReference type="InterPro" id="IPR027806">
    <property type="entry name" value="HARBI1_dom"/>
</dbReference>
<dbReference type="PANTHER" id="PTHR22930:SF286">
    <property type="entry name" value="NUCLEASE HARBI1"/>
    <property type="match status" value="1"/>
</dbReference>
<evidence type="ECO:0000256" key="4">
    <source>
        <dbReference type="ARBA" id="ARBA00006958"/>
    </source>
</evidence>
<dbReference type="EMBL" id="CALNXJ010000058">
    <property type="protein sequence ID" value="CAH3155517.1"/>
    <property type="molecule type" value="Genomic_DNA"/>
</dbReference>
<comment type="cofactor">
    <cofactor evidence="1">
        <name>a divalent metal cation</name>
        <dbReference type="ChEBI" id="CHEBI:60240"/>
    </cofactor>
</comment>
<evidence type="ECO:0000256" key="10">
    <source>
        <dbReference type="ARBA" id="ARBA00023242"/>
    </source>
</evidence>
<feature type="domain" description="DDE Tnp4" evidence="13">
    <location>
        <begin position="2"/>
        <end position="149"/>
    </location>
</feature>
<keyword evidence="15" id="KW-1185">Reference proteome</keyword>
<dbReference type="PANTHER" id="PTHR22930">
    <property type="match status" value="1"/>
</dbReference>
<evidence type="ECO:0000256" key="11">
    <source>
        <dbReference type="ARBA" id="ARBA00030126"/>
    </source>
</evidence>
<evidence type="ECO:0000256" key="3">
    <source>
        <dbReference type="ARBA" id="ARBA00004496"/>
    </source>
</evidence>
<dbReference type="Pfam" id="PF13359">
    <property type="entry name" value="DDE_Tnp_4"/>
    <property type="match status" value="1"/>
</dbReference>